<feature type="transmembrane region" description="Helical" evidence="1">
    <location>
        <begin position="55"/>
        <end position="73"/>
    </location>
</feature>
<evidence type="ECO:0000256" key="1">
    <source>
        <dbReference type="SAM" id="Phobius"/>
    </source>
</evidence>
<feature type="transmembrane region" description="Helical" evidence="1">
    <location>
        <begin position="31"/>
        <end position="48"/>
    </location>
</feature>
<accession>A0ABU6KDC5</accession>
<reference evidence="2 3" key="1">
    <citation type="journal article" date="2024" name="Int. J. Syst. Evol. Microbiol.">
        <title>Virgibacillus tibetensis sp. nov., isolated from salt lake on the Tibetan Plateau of China.</title>
        <authorList>
            <person name="Phurbu D."/>
            <person name="Liu Z.-X."/>
            <person name="Wang R."/>
            <person name="Zheng Y.-Y."/>
            <person name="Liu H.-C."/>
            <person name="Zhou Y.-G."/>
            <person name="Yu Y.-J."/>
            <person name="Li A.-H."/>
        </authorList>
    </citation>
    <scope>NUCLEOTIDE SEQUENCE [LARGE SCALE GENOMIC DNA]</scope>
    <source>
        <strain evidence="2 3">C22-A2</strain>
    </source>
</reference>
<evidence type="ECO:0000313" key="2">
    <source>
        <dbReference type="EMBL" id="MEC5422449.1"/>
    </source>
</evidence>
<organism evidence="2 3">
    <name type="scientific">Virgibacillus tibetensis</name>
    <dbReference type="NCBI Taxonomy" id="3042313"/>
    <lineage>
        <taxon>Bacteria</taxon>
        <taxon>Bacillati</taxon>
        <taxon>Bacillota</taxon>
        <taxon>Bacilli</taxon>
        <taxon>Bacillales</taxon>
        <taxon>Bacillaceae</taxon>
        <taxon>Virgibacillus</taxon>
    </lineage>
</organism>
<keyword evidence="1" id="KW-1133">Transmembrane helix</keyword>
<proteinExistence type="predicted"/>
<comment type="caution">
    <text evidence="2">The sequence shown here is derived from an EMBL/GenBank/DDBJ whole genome shotgun (WGS) entry which is preliminary data.</text>
</comment>
<dbReference type="EMBL" id="JARZFX010000001">
    <property type="protein sequence ID" value="MEC5422449.1"/>
    <property type="molecule type" value="Genomic_DNA"/>
</dbReference>
<evidence type="ECO:0000313" key="3">
    <source>
        <dbReference type="Proteomes" id="UP001335737"/>
    </source>
</evidence>
<sequence length="180" mass="20829">MKKTKKRLFFACWILLSISFSRFYITLESYSISVAFLIILGGSIILLIKLPNLMYHLISSYTITIGYAAILMWEKNAPVWMILPRHIQIPLILTLTIILLEKSLYGRLSICLLGVCGGEMIYSLTLFGYGFQESIGEMHFFDSLFFIIVILAILDILHNGKNKLFLFMENYKGLVRWRNE</sequence>
<dbReference type="InterPro" id="IPR014617">
    <property type="entry name" value="YphA_Bacsu"/>
</dbReference>
<feature type="transmembrane region" description="Helical" evidence="1">
    <location>
        <begin position="138"/>
        <end position="157"/>
    </location>
</feature>
<keyword evidence="3" id="KW-1185">Reference proteome</keyword>
<feature type="transmembrane region" description="Helical" evidence="1">
    <location>
        <begin position="79"/>
        <end position="100"/>
    </location>
</feature>
<dbReference type="Pfam" id="PF24124">
    <property type="entry name" value="YphA"/>
    <property type="match status" value="1"/>
</dbReference>
<gene>
    <name evidence="2" type="ORF">QGM71_02950</name>
</gene>
<protein>
    <submittedName>
        <fullName evidence="2">Uncharacterized protein</fullName>
    </submittedName>
</protein>
<keyword evidence="1" id="KW-0812">Transmembrane</keyword>
<name>A0ABU6KDC5_9BACI</name>
<keyword evidence="1" id="KW-0472">Membrane</keyword>
<dbReference type="Proteomes" id="UP001335737">
    <property type="component" value="Unassembled WGS sequence"/>
</dbReference>
<feature type="transmembrane region" description="Helical" evidence="1">
    <location>
        <begin position="112"/>
        <end position="132"/>
    </location>
</feature>